<evidence type="ECO:0000256" key="1">
    <source>
        <dbReference type="ARBA" id="ARBA00022468"/>
    </source>
</evidence>
<keyword evidence="3 6" id="KW-0863">Zinc-finger</keyword>
<dbReference type="Proteomes" id="UP000652761">
    <property type="component" value="Unassembled WGS sequence"/>
</dbReference>
<dbReference type="GO" id="GO:0005543">
    <property type="term" value="F:phospholipid binding"/>
    <property type="evidence" value="ECO:0007669"/>
    <property type="project" value="InterPro"/>
</dbReference>
<evidence type="ECO:0000313" key="10">
    <source>
        <dbReference type="Proteomes" id="UP000652761"/>
    </source>
</evidence>
<dbReference type="GO" id="GO:0008270">
    <property type="term" value="F:zinc ion binding"/>
    <property type="evidence" value="ECO:0007669"/>
    <property type="project" value="UniProtKB-KW"/>
</dbReference>
<dbReference type="Gene3D" id="1.10.220.150">
    <property type="entry name" value="Arf GTPase activating protein"/>
    <property type="match status" value="1"/>
</dbReference>
<evidence type="ECO:0000256" key="4">
    <source>
        <dbReference type="ARBA" id="ARBA00022833"/>
    </source>
</evidence>
<evidence type="ECO:0000313" key="9">
    <source>
        <dbReference type="EMBL" id="MQL89005.1"/>
    </source>
</evidence>
<proteinExistence type="predicted"/>
<dbReference type="FunFam" id="2.60.40.150:FF:000190">
    <property type="entry name" value="ADP-ribosylation factor GTPase-activating protein AGD12"/>
    <property type="match status" value="1"/>
</dbReference>
<gene>
    <name evidence="9" type="ORF">Taro_021584</name>
</gene>
<evidence type="ECO:0000259" key="8">
    <source>
        <dbReference type="PROSITE" id="PS50115"/>
    </source>
</evidence>
<dbReference type="InterPro" id="IPR035892">
    <property type="entry name" value="C2_domain_sf"/>
</dbReference>
<dbReference type="Gene3D" id="2.60.40.150">
    <property type="entry name" value="C2 domain"/>
    <property type="match status" value="1"/>
</dbReference>
<dbReference type="SUPFAM" id="SSF57863">
    <property type="entry name" value="ArfGap/RecO-like zinc finger"/>
    <property type="match status" value="1"/>
</dbReference>
<reference evidence="9" key="1">
    <citation type="submission" date="2017-07" db="EMBL/GenBank/DDBJ databases">
        <title>Taro Niue Genome Assembly and Annotation.</title>
        <authorList>
            <person name="Atibalentja N."/>
            <person name="Keating K."/>
            <person name="Fields C.J."/>
        </authorList>
    </citation>
    <scope>NUCLEOTIDE SEQUENCE</scope>
    <source>
        <strain evidence="9">Niue_2</strain>
        <tissue evidence="9">Leaf</tissue>
    </source>
</reference>
<sequence>MRGSSSASYGNMLTAYYLRDHRKIRFVGCQTLEILRMSNRYDYGRNSSSVNRKLKELLQRSENRFCADCGAPDPKWASANIGVFICLKCSSIHRSLGAQISKVLSVTLDEWSNEEIDFMVEIGGNSYANAIYEAFLPEGFSKPRPQSSPEERTKFIRSKYELQEFLKPSLRIVSLSSSIGSFRSSDSGKDLDVGFEPEAPTRTESTSEVIGTLKVKVVKGTNLAIRDMLSSDPYVILVLGEQVSIVRNLLRSVFIVNLHLARLPILVSTSIFFGFLQKVQTSVIPSNLNPIWNEEFELSVPENFGPLKLQVFDQDTFSADDIMGEAEVDLQPLITSAMAFGDPDLLGNMQIGKWLKSHDNALLEDSTIHILDGKVRQSVSLKLQNVESGELDIELEWIPTYE</sequence>
<dbReference type="OrthoDB" id="73919at2759"/>
<keyword evidence="5" id="KW-0106">Calcium</keyword>
<dbReference type="PROSITE" id="PS50115">
    <property type="entry name" value="ARFGAP"/>
    <property type="match status" value="1"/>
</dbReference>
<evidence type="ECO:0000256" key="5">
    <source>
        <dbReference type="ARBA" id="ARBA00022837"/>
    </source>
</evidence>
<comment type="caution">
    <text evidence="9">The sequence shown here is derived from an EMBL/GenBank/DDBJ whole genome shotgun (WGS) entry which is preliminary data.</text>
</comment>
<evidence type="ECO:0000256" key="6">
    <source>
        <dbReference type="PROSITE-ProRule" id="PRU00288"/>
    </source>
</evidence>
<dbReference type="CDD" id="cd08204">
    <property type="entry name" value="ArfGap"/>
    <property type="match status" value="1"/>
</dbReference>
<dbReference type="AlphaFoldDB" id="A0A843UZF4"/>
<dbReference type="InterPro" id="IPR037278">
    <property type="entry name" value="ARFGAP/RecO"/>
</dbReference>
<feature type="domain" description="Arf-GAP" evidence="8">
    <location>
        <begin position="51"/>
        <end position="165"/>
    </location>
</feature>
<dbReference type="SMART" id="SM00239">
    <property type="entry name" value="C2"/>
    <property type="match status" value="1"/>
</dbReference>
<dbReference type="PRINTS" id="PR00405">
    <property type="entry name" value="REVINTRACTNG"/>
</dbReference>
<organism evidence="9 10">
    <name type="scientific">Colocasia esculenta</name>
    <name type="common">Wild taro</name>
    <name type="synonym">Arum esculentum</name>
    <dbReference type="NCBI Taxonomy" id="4460"/>
    <lineage>
        <taxon>Eukaryota</taxon>
        <taxon>Viridiplantae</taxon>
        <taxon>Streptophyta</taxon>
        <taxon>Embryophyta</taxon>
        <taxon>Tracheophyta</taxon>
        <taxon>Spermatophyta</taxon>
        <taxon>Magnoliopsida</taxon>
        <taxon>Liliopsida</taxon>
        <taxon>Araceae</taxon>
        <taxon>Aroideae</taxon>
        <taxon>Colocasieae</taxon>
        <taxon>Colocasia</taxon>
    </lineage>
</organism>
<keyword evidence="4" id="KW-0862">Zinc</keyword>
<dbReference type="EMBL" id="NMUH01001110">
    <property type="protein sequence ID" value="MQL89005.1"/>
    <property type="molecule type" value="Genomic_DNA"/>
</dbReference>
<evidence type="ECO:0000256" key="2">
    <source>
        <dbReference type="ARBA" id="ARBA00022723"/>
    </source>
</evidence>
<dbReference type="PANTHER" id="PTHR46220:SF1">
    <property type="entry name" value="ADP-RIBOSYLATION FACTOR GTPASE-ACTIVATING PROTEIN AGD12"/>
    <property type="match status" value="1"/>
</dbReference>
<protein>
    <submittedName>
        <fullName evidence="9">Uncharacterized protein</fullName>
    </submittedName>
</protein>
<dbReference type="Pfam" id="PF01412">
    <property type="entry name" value="ArfGap"/>
    <property type="match status" value="1"/>
</dbReference>
<accession>A0A843UZF4</accession>
<dbReference type="SUPFAM" id="SSF49562">
    <property type="entry name" value="C2 domain (Calcium/lipid-binding domain, CaLB)"/>
    <property type="match status" value="1"/>
</dbReference>
<dbReference type="Pfam" id="PF00168">
    <property type="entry name" value="C2"/>
    <property type="match status" value="2"/>
</dbReference>
<dbReference type="InterPro" id="IPR044518">
    <property type="entry name" value="ARF_GAP_AGD11/12/13"/>
</dbReference>
<keyword evidence="1" id="KW-0343">GTPase activation</keyword>
<keyword evidence="10" id="KW-1185">Reference proteome</keyword>
<dbReference type="PANTHER" id="PTHR46220">
    <property type="entry name" value="ADP-RIBOSYLATION FACTOR GTPASE-ACTIVATING PROTEIN AGD12"/>
    <property type="match status" value="1"/>
</dbReference>
<dbReference type="PROSITE" id="PS50004">
    <property type="entry name" value="C2"/>
    <property type="match status" value="1"/>
</dbReference>
<dbReference type="InterPro" id="IPR000008">
    <property type="entry name" value="C2_dom"/>
</dbReference>
<keyword evidence="2" id="KW-0479">Metal-binding</keyword>
<dbReference type="InterPro" id="IPR001164">
    <property type="entry name" value="ArfGAP_dom"/>
</dbReference>
<dbReference type="GO" id="GO:0005096">
    <property type="term" value="F:GTPase activator activity"/>
    <property type="evidence" value="ECO:0007669"/>
    <property type="project" value="UniProtKB-KW"/>
</dbReference>
<evidence type="ECO:0000256" key="3">
    <source>
        <dbReference type="ARBA" id="ARBA00022771"/>
    </source>
</evidence>
<evidence type="ECO:0000259" key="7">
    <source>
        <dbReference type="PROSITE" id="PS50004"/>
    </source>
</evidence>
<dbReference type="InterPro" id="IPR038508">
    <property type="entry name" value="ArfGAP_dom_sf"/>
</dbReference>
<dbReference type="SMART" id="SM00105">
    <property type="entry name" value="ArfGap"/>
    <property type="match status" value="1"/>
</dbReference>
<dbReference type="FunFam" id="1.10.220.150:FF:000011">
    <property type="entry name" value="Arf-GAP with dual PH domain-containing protein 1"/>
    <property type="match status" value="1"/>
</dbReference>
<name>A0A843UZF4_COLES</name>
<feature type="domain" description="C2" evidence="7">
    <location>
        <begin position="196"/>
        <end position="344"/>
    </location>
</feature>